<dbReference type="EMBL" id="AUPC02000036">
    <property type="protein sequence ID" value="POG77901.1"/>
    <property type="molecule type" value="Genomic_DNA"/>
</dbReference>
<accession>A0A2P4QJU5</accession>
<keyword evidence="2" id="KW-1185">Reference proteome</keyword>
<gene>
    <name evidence="1" type="ORF">GLOIN_2v1837199</name>
</gene>
<organism evidence="1 2">
    <name type="scientific">Rhizophagus irregularis (strain DAOM 181602 / DAOM 197198 / MUCL 43194)</name>
    <name type="common">Arbuscular mycorrhizal fungus</name>
    <name type="synonym">Glomus intraradices</name>
    <dbReference type="NCBI Taxonomy" id="747089"/>
    <lineage>
        <taxon>Eukaryota</taxon>
        <taxon>Fungi</taxon>
        <taxon>Fungi incertae sedis</taxon>
        <taxon>Mucoromycota</taxon>
        <taxon>Glomeromycotina</taxon>
        <taxon>Glomeromycetes</taxon>
        <taxon>Glomerales</taxon>
        <taxon>Glomeraceae</taxon>
        <taxon>Rhizophagus</taxon>
    </lineage>
</organism>
<proteinExistence type="predicted"/>
<protein>
    <submittedName>
        <fullName evidence="1">Uncharacterized protein</fullName>
    </submittedName>
</protein>
<comment type="caution">
    <text evidence="1">The sequence shown here is derived from an EMBL/GenBank/DDBJ whole genome shotgun (WGS) entry which is preliminary data.</text>
</comment>
<dbReference type="SMR" id="A0A2P4QJU5"/>
<sequence length="213" mass="24915">MQNTEILEKFEDMKKNMADGSLTNGLVIQDLENRIRNLEADVTAKKRIILEKSETNNALWEKIKALEIKEEKMFSSRLSYSDIKDKFHWQAVKRLELDVQHDDTTVIKDMVKTFHAFFGKIIRVKGMRFIILYFNTETHLMNAINESAKINDISQGLWLKKENDFIDENGELKELTKRSNYKNDASRSNAFCMKWEQQGGPSTHSALSRRHNQ</sequence>
<reference evidence="1 2" key="1">
    <citation type="journal article" date="2013" name="Proc. Natl. Acad. Sci. U.S.A.">
        <title>Genome of an arbuscular mycorrhizal fungus provides insight into the oldest plant symbiosis.</title>
        <authorList>
            <person name="Tisserant E."/>
            <person name="Malbreil M."/>
            <person name="Kuo A."/>
            <person name="Kohler A."/>
            <person name="Symeonidi A."/>
            <person name="Balestrini R."/>
            <person name="Charron P."/>
            <person name="Duensing N."/>
            <person name="Frei Dit Frey N."/>
            <person name="Gianinazzi-Pearson V."/>
            <person name="Gilbert L.B."/>
            <person name="Handa Y."/>
            <person name="Herr J.R."/>
            <person name="Hijri M."/>
            <person name="Koul R."/>
            <person name="Kawaguchi M."/>
            <person name="Krajinski F."/>
            <person name="Lammers P.J."/>
            <person name="Masclaux F.G."/>
            <person name="Murat C."/>
            <person name="Morin E."/>
            <person name="Ndikumana S."/>
            <person name="Pagni M."/>
            <person name="Petitpierre D."/>
            <person name="Requena N."/>
            <person name="Rosikiewicz P."/>
            <person name="Riley R."/>
            <person name="Saito K."/>
            <person name="San Clemente H."/>
            <person name="Shapiro H."/>
            <person name="van Tuinen D."/>
            <person name="Becard G."/>
            <person name="Bonfante P."/>
            <person name="Paszkowski U."/>
            <person name="Shachar-Hill Y.Y."/>
            <person name="Tuskan G.A."/>
            <person name="Young P.W."/>
            <person name="Sanders I.R."/>
            <person name="Henrissat B."/>
            <person name="Rensing S.A."/>
            <person name="Grigoriev I.V."/>
            <person name="Corradi N."/>
            <person name="Roux C."/>
            <person name="Martin F."/>
        </authorList>
    </citation>
    <scope>NUCLEOTIDE SEQUENCE [LARGE SCALE GENOMIC DNA]</scope>
    <source>
        <strain evidence="1 2">DAOM 197198</strain>
    </source>
</reference>
<dbReference type="VEuPathDB" id="FungiDB:RhiirFUN_015993"/>
<evidence type="ECO:0000313" key="2">
    <source>
        <dbReference type="Proteomes" id="UP000018888"/>
    </source>
</evidence>
<evidence type="ECO:0000313" key="1">
    <source>
        <dbReference type="EMBL" id="POG77901.1"/>
    </source>
</evidence>
<name>A0A2P4QJU5_RHIID</name>
<dbReference type="Proteomes" id="UP000018888">
    <property type="component" value="Unassembled WGS sequence"/>
</dbReference>
<reference evidence="1 2" key="2">
    <citation type="journal article" date="2018" name="New Phytol.">
        <title>High intraspecific genome diversity in the model arbuscular mycorrhizal symbiont Rhizophagus irregularis.</title>
        <authorList>
            <person name="Chen E.C.H."/>
            <person name="Morin E."/>
            <person name="Beaudet D."/>
            <person name="Noel J."/>
            <person name="Yildirir G."/>
            <person name="Ndikumana S."/>
            <person name="Charron P."/>
            <person name="St-Onge C."/>
            <person name="Giorgi J."/>
            <person name="Kruger M."/>
            <person name="Marton T."/>
            <person name="Ropars J."/>
            <person name="Grigoriev I.V."/>
            <person name="Hainaut M."/>
            <person name="Henrissat B."/>
            <person name="Roux C."/>
            <person name="Martin F."/>
            <person name="Corradi N."/>
        </authorList>
    </citation>
    <scope>NUCLEOTIDE SEQUENCE [LARGE SCALE GENOMIC DNA]</scope>
    <source>
        <strain evidence="1 2">DAOM 197198</strain>
    </source>
</reference>
<dbReference type="AlphaFoldDB" id="A0A2P4QJU5"/>